<accession>A0A2I1E1W0</accession>
<proteinExistence type="predicted"/>
<name>A0A2I1E1W0_9GLOM</name>
<evidence type="ECO:0000313" key="3">
    <source>
        <dbReference type="EMBL" id="PKC63669.1"/>
    </source>
</evidence>
<dbReference type="AlphaFoldDB" id="A0A2I1E1W0"/>
<evidence type="ECO:0000313" key="2">
    <source>
        <dbReference type="EMBL" id="CAB5379782.1"/>
    </source>
</evidence>
<dbReference type="EMBL" id="CAGKOT010000041">
    <property type="protein sequence ID" value="CAB5379782.1"/>
    <property type="molecule type" value="Genomic_DNA"/>
</dbReference>
<reference evidence="3 4" key="2">
    <citation type="submission" date="2017-10" db="EMBL/GenBank/DDBJ databases">
        <title>Genome analyses suggest a sexual origin of heterokaryosis in a supposedly ancient asexual fungus.</title>
        <authorList>
            <person name="Corradi N."/>
            <person name="Sedzielewska K."/>
            <person name="Noel J."/>
            <person name="Charron P."/>
            <person name="Farinelli L."/>
            <person name="Marton T."/>
            <person name="Kruger M."/>
            <person name="Pelin A."/>
            <person name="Brachmann A."/>
            <person name="Corradi N."/>
        </authorList>
    </citation>
    <scope>NUCLEOTIDE SEQUENCE [LARGE SCALE GENOMIC DNA]</scope>
    <source>
        <strain evidence="3 4">A1</strain>
    </source>
</reference>
<dbReference type="Proteomes" id="UP000232688">
    <property type="component" value="Unassembled WGS sequence"/>
</dbReference>
<protein>
    <submittedName>
        <fullName evidence="2">Uncharacterized protein</fullName>
    </submittedName>
</protein>
<dbReference type="Proteomes" id="UP000684084">
    <property type="component" value="Unassembled WGS sequence"/>
</dbReference>
<feature type="region of interest" description="Disordered" evidence="1">
    <location>
        <begin position="124"/>
        <end position="143"/>
    </location>
</feature>
<evidence type="ECO:0000313" key="5">
    <source>
        <dbReference type="Proteomes" id="UP000684084"/>
    </source>
</evidence>
<gene>
    <name evidence="2" type="ORF">CHRIB12_LOCUS16787</name>
    <name evidence="3" type="ORF">RhiirA1_396642</name>
</gene>
<evidence type="ECO:0000256" key="1">
    <source>
        <dbReference type="SAM" id="MobiDB-lite"/>
    </source>
</evidence>
<organism evidence="2 5">
    <name type="scientific">Rhizophagus irregularis</name>
    <dbReference type="NCBI Taxonomy" id="588596"/>
    <lineage>
        <taxon>Eukaryota</taxon>
        <taxon>Fungi</taxon>
        <taxon>Fungi incertae sedis</taxon>
        <taxon>Mucoromycota</taxon>
        <taxon>Glomeromycotina</taxon>
        <taxon>Glomeromycetes</taxon>
        <taxon>Glomerales</taxon>
        <taxon>Glomeraceae</taxon>
        <taxon>Rhizophagus</taxon>
    </lineage>
</organism>
<dbReference type="VEuPathDB" id="FungiDB:RhiirFUN_013498"/>
<dbReference type="OrthoDB" id="2329961at2759"/>
<comment type="caution">
    <text evidence="2">The sequence shown here is derived from an EMBL/GenBank/DDBJ whole genome shotgun (WGS) entry which is preliminary data.</text>
</comment>
<dbReference type="VEuPathDB" id="FungiDB:FUN_010690"/>
<reference evidence="2" key="3">
    <citation type="submission" date="2020-05" db="EMBL/GenBank/DDBJ databases">
        <authorList>
            <person name="Rincon C."/>
            <person name="Sanders R I."/>
            <person name="Robbins C."/>
            <person name="Chaturvedi A."/>
        </authorList>
    </citation>
    <scope>NUCLEOTIDE SEQUENCE</scope>
    <source>
        <strain evidence="2">CHB12</strain>
    </source>
</reference>
<evidence type="ECO:0000313" key="4">
    <source>
        <dbReference type="Proteomes" id="UP000232688"/>
    </source>
</evidence>
<reference evidence="3 4" key="1">
    <citation type="submission" date="2017-10" db="EMBL/GenBank/DDBJ databases">
        <title>Extensive intraspecific genome diversity in a model arbuscular mycorrhizal fungus.</title>
        <authorList>
            <person name="Chen E.C.H."/>
            <person name="Morin E."/>
            <person name="Baudet D."/>
            <person name="Noel J."/>
            <person name="Ndikumana S."/>
            <person name="Charron P."/>
            <person name="St-Onge C."/>
            <person name="Giorgi J."/>
            <person name="Grigoriev I.V."/>
            <person name="Roux C."/>
            <person name="Martin F.M."/>
            <person name="Corradi N."/>
        </authorList>
    </citation>
    <scope>NUCLEOTIDE SEQUENCE [LARGE SCALE GENOMIC DNA]</scope>
    <source>
        <strain evidence="3 4">A1</strain>
    </source>
</reference>
<dbReference type="EMBL" id="LLXH01000714">
    <property type="protein sequence ID" value="PKC63669.1"/>
    <property type="molecule type" value="Genomic_DNA"/>
</dbReference>
<sequence>MDCTNLSFIFKGPLFINDSFIDDEKYKILAKIAGPLILHDEYLLVERLRNIKIVVALWIRRVQTSLVQEEQNNIFAHFSAQQQNNDNLPTGFRDLIPTSNKNSLTPYQDSTQHLTNDITDNFMDPNVDNSKNSRHPDTTPYQSRDNNKEIIEIVPLNKKKQKSKNKEFQSLNSTDVTVVQQQYNDKEELDLEKHNGKVLSKIPTNYRKNRNQNIPASDMKDIIAIPAINFNNQSEIL</sequence>
<dbReference type="VEuPathDB" id="FungiDB:RhiirA1_396642"/>